<dbReference type="Proteomes" id="UP000829196">
    <property type="component" value="Unassembled WGS sequence"/>
</dbReference>
<protein>
    <recommendedName>
        <fullName evidence="8">3'-5' exonuclease</fullName>
    </recommendedName>
    <alternativeName>
        <fullName evidence="9">Werner Syndrome-like exonuclease</fullName>
    </alternativeName>
</protein>
<dbReference type="GO" id="GO:0003676">
    <property type="term" value="F:nucleic acid binding"/>
    <property type="evidence" value="ECO:0007669"/>
    <property type="project" value="InterPro"/>
</dbReference>
<dbReference type="InterPro" id="IPR036397">
    <property type="entry name" value="RNaseH_sf"/>
</dbReference>
<evidence type="ECO:0000313" key="13">
    <source>
        <dbReference type="Proteomes" id="UP000829196"/>
    </source>
</evidence>
<keyword evidence="5" id="KW-0269">Exonuclease</keyword>
<comment type="subcellular location">
    <subcellularLocation>
        <location evidence="1">Nucleus</location>
    </subcellularLocation>
</comment>
<evidence type="ECO:0000313" key="12">
    <source>
        <dbReference type="EMBL" id="KAI0513977.1"/>
    </source>
</evidence>
<keyword evidence="4" id="KW-0378">Hydrolase</keyword>
<dbReference type="PANTHER" id="PTHR13620:SF109">
    <property type="entry name" value="3'-5' EXONUCLEASE"/>
    <property type="match status" value="1"/>
</dbReference>
<dbReference type="GO" id="GO:0046872">
    <property type="term" value="F:metal ion binding"/>
    <property type="evidence" value="ECO:0007669"/>
    <property type="project" value="UniProtKB-KW"/>
</dbReference>
<dbReference type="SMART" id="SM00474">
    <property type="entry name" value="35EXOc"/>
    <property type="match status" value="1"/>
</dbReference>
<proteinExistence type="predicted"/>
<evidence type="ECO:0000256" key="4">
    <source>
        <dbReference type="ARBA" id="ARBA00022801"/>
    </source>
</evidence>
<dbReference type="SUPFAM" id="SSF53098">
    <property type="entry name" value="Ribonuclease H-like"/>
    <property type="match status" value="1"/>
</dbReference>
<evidence type="ECO:0000256" key="7">
    <source>
        <dbReference type="ARBA" id="ARBA00023242"/>
    </source>
</evidence>
<evidence type="ECO:0000259" key="11">
    <source>
        <dbReference type="SMART" id="SM00474"/>
    </source>
</evidence>
<reference evidence="12" key="1">
    <citation type="journal article" date="2022" name="Front. Genet.">
        <title>Chromosome-Scale Assembly of the Dendrobium nobile Genome Provides Insights Into the Molecular Mechanism of the Biosynthesis of the Medicinal Active Ingredient of Dendrobium.</title>
        <authorList>
            <person name="Xu Q."/>
            <person name="Niu S.-C."/>
            <person name="Li K.-L."/>
            <person name="Zheng P.-J."/>
            <person name="Zhang X.-J."/>
            <person name="Jia Y."/>
            <person name="Liu Y."/>
            <person name="Niu Y.-X."/>
            <person name="Yu L.-H."/>
            <person name="Chen D.-F."/>
            <person name="Zhang G.-Q."/>
        </authorList>
    </citation>
    <scope>NUCLEOTIDE SEQUENCE</scope>
    <source>
        <tissue evidence="12">Leaf</tissue>
    </source>
</reference>
<dbReference type="PANTHER" id="PTHR13620">
    <property type="entry name" value="3-5 EXONUCLEASE"/>
    <property type="match status" value="1"/>
</dbReference>
<evidence type="ECO:0000256" key="2">
    <source>
        <dbReference type="ARBA" id="ARBA00022722"/>
    </source>
</evidence>
<keyword evidence="6" id="KW-0460">Magnesium</keyword>
<dbReference type="EMBL" id="JAGYWB010000008">
    <property type="protein sequence ID" value="KAI0513977.1"/>
    <property type="molecule type" value="Genomic_DNA"/>
</dbReference>
<feature type="region of interest" description="Disordered" evidence="10">
    <location>
        <begin position="1"/>
        <end position="25"/>
    </location>
</feature>
<keyword evidence="3" id="KW-0479">Metal-binding</keyword>
<dbReference type="Gene3D" id="3.30.420.10">
    <property type="entry name" value="Ribonuclease H-like superfamily/Ribonuclease H"/>
    <property type="match status" value="1"/>
</dbReference>
<dbReference type="GO" id="GO:0008408">
    <property type="term" value="F:3'-5' exonuclease activity"/>
    <property type="evidence" value="ECO:0007669"/>
    <property type="project" value="InterPro"/>
</dbReference>
<dbReference type="CDD" id="cd06141">
    <property type="entry name" value="WRN_exo"/>
    <property type="match status" value="1"/>
</dbReference>
<evidence type="ECO:0000256" key="1">
    <source>
        <dbReference type="ARBA" id="ARBA00004123"/>
    </source>
</evidence>
<dbReference type="GO" id="GO:0005634">
    <property type="term" value="C:nucleus"/>
    <property type="evidence" value="ECO:0007669"/>
    <property type="project" value="UniProtKB-SubCell"/>
</dbReference>
<dbReference type="AlphaFoldDB" id="A0A8T3BIN3"/>
<dbReference type="FunFam" id="3.30.420.10:FF:000114">
    <property type="entry name" value="Werner Syndrome-like exonuclease"/>
    <property type="match status" value="1"/>
</dbReference>
<dbReference type="OrthoDB" id="1920326at2759"/>
<organism evidence="12 13">
    <name type="scientific">Dendrobium nobile</name>
    <name type="common">Orchid</name>
    <dbReference type="NCBI Taxonomy" id="94219"/>
    <lineage>
        <taxon>Eukaryota</taxon>
        <taxon>Viridiplantae</taxon>
        <taxon>Streptophyta</taxon>
        <taxon>Embryophyta</taxon>
        <taxon>Tracheophyta</taxon>
        <taxon>Spermatophyta</taxon>
        <taxon>Magnoliopsida</taxon>
        <taxon>Liliopsida</taxon>
        <taxon>Asparagales</taxon>
        <taxon>Orchidaceae</taxon>
        <taxon>Epidendroideae</taxon>
        <taxon>Malaxideae</taxon>
        <taxon>Dendrobiinae</taxon>
        <taxon>Dendrobium</taxon>
    </lineage>
</organism>
<accession>A0A8T3BIN3</accession>
<evidence type="ECO:0000256" key="6">
    <source>
        <dbReference type="ARBA" id="ARBA00022842"/>
    </source>
</evidence>
<dbReference type="InterPro" id="IPR002562">
    <property type="entry name" value="3'-5'_exonuclease_dom"/>
</dbReference>
<dbReference type="SMR" id="A0A8T3BIN3"/>
<feature type="region of interest" description="Disordered" evidence="10">
    <location>
        <begin position="37"/>
        <end position="61"/>
    </location>
</feature>
<evidence type="ECO:0000256" key="5">
    <source>
        <dbReference type="ARBA" id="ARBA00022839"/>
    </source>
</evidence>
<dbReference type="Pfam" id="PF01612">
    <property type="entry name" value="DNA_pol_A_exo1"/>
    <property type="match status" value="1"/>
</dbReference>
<feature type="domain" description="3'-5' exonuclease" evidence="11">
    <location>
        <begin position="120"/>
        <end position="306"/>
    </location>
</feature>
<keyword evidence="13" id="KW-1185">Reference proteome</keyword>
<dbReference type="GO" id="GO:0006139">
    <property type="term" value="P:nucleobase-containing compound metabolic process"/>
    <property type="evidence" value="ECO:0007669"/>
    <property type="project" value="InterPro"/>
</dbReference>
<dbReference type="InterPro" id="IPR051132">
    <property type="entry name" value="3-5_Exonuclease_domain"/>
</dbReference>
<keyword evidence="7" id="KW-0539">Nucleus</keyword>
<gene>
    <name evidence="12" type="ORF">KFK09_010009</name>
</gene>
<comment type="caution">
    <text evidence="12">The sequence shown here is derived from an EMBL/GenBank/DDBJ whole genome shotgun (WGS) entry which is preliminary data.</text>
</comment>
<name>A0A8T3BIN3_DENNO</name>
<evidence type="ECO:0000256" key="9">
    <source>
        <dbReference type="ARBA" id="ARBA00042761"/>
    </source>
</evidence>
<evidence type="ECO:0000256" key="3">
    <source>
        <dbReference type="ARBA" id="ARBA00022723"/>
    </source>
</evidence>
<keyword evidence="2" id="KW-0540">Nuclease</keyword>
<evidence type="ECO:0000256" key="8">
    <source>
        <dbReference type="ARBA" id="ARBA00040531"/>
    </source>
</evidence>
<dbReference type="InterPro" id="IPR012337">
    <property type="entry name" value="RNaseH-like_sf"/>
</dbReference>
<sequence>MAGSADEENFSMKMDSEWNEEAEEELRAIESAYAVTKRKNSDFDLEESSSQRRRLPGWANAASPYGRKTHDLYDGNGHHISKIDGSPLPCPKNGFCTFSPTPCQAYLTPRHPVFTFGGRTVYSKTSAEVEQTTKEILDKIEQLKHDANEISLGFDLEWKPIFSKGTAPRKTAVLQICMDSSDCYVMHIIHSGIPPILKSLLEDSSSFKVGIGIANDATKISRDYNVCLTSLVDLSRYANFKLGGAPKNWGLCSLIEMLTCKQLLKSNKIRMGDWEASELSKDQLHYAATDAFASWYLYQILKTFPDPKPKT</sequence>
<evidence type="ECO:0000256" key="10">
    <source>
        <dbReference type="SAM" id="MobiDB-lite"/>
    </source>
</evidence>